<dbReference type="EMBL" id="BMAT01013235">
    <property type="protein sequence ID" value="GFS07986.1"/>
    <property type="molecule type" value="Genomic_DNA"/>
</dbReference>
<evidence type="ECO:0000313" key="2">
    <source>
        <dbReference type="Proteomes" id="UP000762676"/>
    </source>
</evidence>
<organism evidence="1 2">
    <name type="scientific">Elysia marginata</name>
    <dbReference type="NCBI Taxonomy" id="1093978"/>
    <lineage>
        <taxon>Eukaryota</taxon>
        <taxon>Metazoa</taxon>
        <taxon>Spiralia</taxon>
        <taxon>Lophotrochozoa</taxon>
        <taxon>Mollusca</taxon>
        <taxon>Gastropoda</taxon>
        <taxon>Heterobranchia</taxon>
        <taxon>Euthyneura</taxon>
        <taxon>Panpulmonata</taxon>
        <taxon>Sacoglossa</taxon>
        <taxon>Placobranchoidea</taxon>
        <taxon>Plakobranchidae</taxon>
        <taxon>Elysia</taxon>
    </lineage>
</organism>
<dbReference type="AlphaFoldDB" id="A0AAV4II78"/>
<reference evidence="1 2" key="1">
    <citation type="journal article" date="2021" name="Elife">
        <title>Chloroplast acquisition without the gene transfer in kleptoplastic sea slugs, Plakobranchus ocellatus.</title>
        <authorList>
            <person name="Maeda T."/>
            <person name="Takahashi S."/>
            <person name="Yoshida T."/>
            <person name="Shimamura S."/>
            <person name="Takaki Y."/>
            <person name="Nagai Y."/>
            <person name="Toyoda A."/>
            <person name="Suzuki Y."/>
            <person name="Arimoto A."/>
            <person name="Ishii H."/>
            <person name="Satoh N."/>
            <person name="Nishiyama T."/>
            <person name="Hasebe M."/>
            <person name="Maruyama T."/>
            <person name="Minagawa J."/>
            <person name="Obokata J."/>
            <person name="Shigenobu S."/>
        </authorList>
    </citation>
    <scope>NUCLEOTIDE SEQUENCE [LARGE SCALE GENOMIC DNA]</scope>
</reference>
<dbReference type="Proteomes" id="UP000762676">
    <property type="component" value="Unassembled WGS sequence"/>
</dbReference>
<sequence>MMHLKFLPFWRKTCKHTSNSSNNDSVQASSLLATALKPLGWLDNSHLSRDVIHDKKATWYGALVCVEDCHSVTYDMDNVTGRKRCRE</sequence>
<accession>A0AAV4II78</accession>
<evidence type="ECO:0000313" key="1">
    <source>
        <dbReference type="EMBL" id="GFS07986.1"/>
    </source>
</evidence>
<name>A0AAV4II78_9GAST</name>
<proteinExistence type="predicted"/>
<protein>
    <submittedName>
        <fullName evidence="1">Uncharacterized protein</fullName>
    </submittedName>
</protein>
<gene>
    <name evidence="1" type="ORF">ElyMa_006582200</name>
</gene>
<keyword evidence="2" id="KW-1185">Reference proteome</keyword>
<comment type="caution">
    <text evidence="1">The sequence shown here is derived from an EMBL/GenBank/DDBJ whole genome shotgun (WGS) entry which is preliminary data.</text>
</comment>